<comment type="similarity">
    <text evidence="2">Belongs to the caulimoviridae ORF II family.</text>
</comment>
<dbReference type="KEGG" id="vg:13829200"/>
<reference evidence="7 8" key="1">
    <citation type="submission" date="2012-07" db="EMBL/GenBank/DDBJ databases">
        <title>Complete genomic sequence of Horseradish latent virus (HRLV) isolated from Lyngle, Denmark, in April 1973.</title>
        <authorList>
            <person name="Maiti I.B."/>
            <person name="Pattanaik S."/>
        </authorList>
    </citation>
    <scope>NUCLEOTIDE SEQUENCE [LARGE SCALE GENOMIC DNA]</scope>
    <source>
        <strain evidence="7">ID1</strain>
    </source>
</reference>
<evidence type="ECO:0000256" key="1">
    <source>
        <dbReference type="ARBA" id="ARBA00003851"/>
    </source>
</evidence>
<keyword evidence="6" id="KW-0175">Coiled coil</keyword>
<evidence type="ECO:0000256" key="2">
    <source>
        <dbReference type="ARBA" id="ARBA00007612"/>
    </source>
</evidence>
<evidence type="ECO:0000313" key="8">
    <source>
        <dbReference type="Proteomes" id="UP000201167"/>
    </source>
</evidence>
<evidence type="ECO:0000313" key="7">
    <source>
        <dbReference type="EMBL" id="AAW56086.1"/>
    </source>
</evidence>
<dbReference type="OrthoDB" id="24349at10239"/>
<organism evidence="7 8">
    <name type="scientific">Horseradish latent virus</name>
    <dbReference type="NCBI Taxonomy" id="264076"/>
    <lineage>
        <taxon>Viruses</taxon>
        <taxon>Riboviria</taxon>
        <taxon>Pararnavirae</taxon>
        <taxon>Artverviricota</taxon>
        <taxon>Revtraviricetes</taxon>
        <taxon>Ortervirales</taxon>
        <taxon>Caulimoviridae</taxon>
        <taxon>Caulimovirus</taxon>
        <taxon>Caulimovirus latensarmoraciae</taxon>
    </lineage>
</organism>
<protein>
    <recommendedName>
        <fullName evidence="3">Aphid transmission protein</fullName>
    </recommendedName>
    <alternativeName>
        <fullName evidence="5">Atf</fullName>
    </alternativeName>
    <alternativeName>
        <fullName evidence="4">Protein 2</fullName>
    </alternativeName>
</protein>
<evidence type="ECO:0000256" key="6">
    <source>
        <dbReference type="SAM" id="Coils"/>
    </source>
</evidence>
<evidence type="ECO:0000256" key="3">
    <source>
        <dbReference type="ARBA" id="ARBA00013349"/>
    </source>
</evidence>
<dbReference type="EMBL" id="JX429923">
    <property type="protein sequence ID" value="AAW56086.1"/>
    <property type="molecule type" value="Genomic_DNA"/>
</dbReference>
<dbReference type="Pfam" id="PF03233">
    <property type="entry name" value="Cauli_AT"/>
    <property type="match status" value="1"/>
</dbReference>
<dbReference type="InterPro" id="IPR004917">
    <property type="entry name" value="Caulimo_AT"/>
</dbReference>
<feature type="coiled-coil region" evidence="6">
    <location>
        <begin position="104"/>
        <end position="131"/>
    </location>
</feature>
<keyword evidence="8" id="KW-1185">Reference proteome</keyword>
<proteinExistence type="inferred from homology"/>
<dbReference type="Proteomes" id="UP000201167">
    <property type="component" value="Segment"/>
</dbReference>
<sequence length="161" mass="18135">MSDLTKLPHIYKKGETIVRLKPLAINKNDRVYVFSSAKSNIQSITNSLNNLNEIVGRILLGTWKINSFFGLSKDPSESTSKNPSVFDNAKTIFKSGGVDNTALLKEIKTLLESQNTRIKNLENQSKSLTDKIEPEPLTKDEVKDLKESIRFIRDKLKDIIG</sequence>
<name>Q5J1S4_9VIRU</name>
<comment type="function">
    <text evidence="1">This protein is involved in virus transmission.</text>
</comment>
<evidence type="ECO:0000256" key="4">
    <source>
        <dbReference type="ARBA" id="ARBA00030552"/>
    </source>
</evidence>
<accession>Q5J1S4</accession>
<evidence type="ECO:0000256" key="5">
    <source>
        <dbReference type="ARBA" id="ARBA00030748"/>
    </source>
</evidence>
<dbReference type="RefSeq" id="YP_006907831.1">
    <property type="nucleotide sequence ID" value="NC_018858.1"/>
</dbReference>
<dbReference type="GeneID" id="13829200"/>